<gene>
    <name evidence="1" type="ORF">ATB98_22640</name>
</gene>
<dbReference type="Proteomes" id="UP000078507">
    <property type="component" value="Unassembled WGS sequence"/>
</dbReference>
<evidence type="ECO:0008006" key="3">
    <source>
        <dbReference type="Google" id="ProtNLM"/>
    </source>
</evidence>
<evidence type="ECO:0000313" key="1">
    <source>
        <dbReference type="EMBL" id="OAP34140.1"/>
    </source>
</evidence>
<sequence length="78" mass="8610">MKPEDRIATARALLDNPLFERLMDELETAAINGCVNAKPADHETRAAFAAEVRAIRNFRGKLRFLTEQGKAEGTNVPA</sequence>
<keyword evidence="2" id="KW-1185">Reference proteome</keyword>
<dbReference type="AlphaFoldDB" id="A0A178XFW7"/>
<dbReference type="OrthoDB" id="8420596at2"/>
<organism evidence="1 2">
    <name type="scientific">Sinorhizobium saheli</name>
    <dbReference type="NCBI Taxonomy" id="36856"/>
    <lineage>
        <taxon>Bacteria</taxon>
        <taxon>Pseudomonadati</taxon>
        <taxon>Pseudomonadota</taxon>
        <taxon>Alphaproteobacteria</taxon>
        <taxon>Hyphomicrobiales</taxon>
        <taxon>Rhizobiaceae</taxon>
        <taxon>Sinorhizobium/Ensifer group</taxon>
        <taxon>Sinorhizobium</taxon>
    </lineage>
</organism>
<dbReference type="RefSeq" id="WP_066879216.1">
    <property type="nucleotide sequence ID" value="NZ_LNQB01000102.1"/>
</dbReference>
<reference evidence="1 2" key="1">
    <citation type="submission" date="2015-11" db="EMBL/GenBank/DDBJ databases">
        <title>Ensifer anhuiense sp. nov., an effective nitrogen fixation bacterium with Glycine soja.</title>
        <authorList>
            <person name="Yan H."/>
            <person name="Chen W."/>
        </authorList>
    </citation>
    <scope>NUCLEOTIDE SEQUENCE [LARGE SCALE GENOMIC DNA]</scope>
    <source>
        <strain evidence="1 2">LMG 7837</strain>
    </source>
</reference>
<proteinExistence type="predicted"/>
<comment type="caution">
    <text evidence="1">The sequence shown here is derived from an EMBL/GenBank/DDBJ whole genome shotgun (WGS) entry which is preliminary data.</text>
</comment>
<dbReference type="EMBL" id="LNQB01000102">
    <property type="protein sequence ID" value="OAP34140.1"/>
    <property type="molecule type" value="Genomic_DNA"/>
</dbReference>
<name>A0A178XFW7_SINSA</name>
<evidence type="ECO:0000313" key="2">
    <source>
        <dbReference type="Proteomes" id="UP000078507"/>
    </source>
</evidence>
<accession>A0A178XFW7</accession>
<protein>
    <recommendedName>
        <fullName evidence="3">Transposase</fullName>
    </recommendedName>
</protein>